<dbReference type="Gene3D" id="1.20.5.340">
    <property type="match status" value="1"/>
</dbReference>
<dbReference type="HOGENOM" id="CLU_127685_0_0_1"/>
<evidence type="ECO:0000313" key="2">
    <source>
        <dbReference type="Proteomes" id="UP000015103"/>
    </source>
</evidence>
<dbReference type="VEuPathDB" id="VectorBase:RPRC012793"/>
<name>T1I921_RHOPR</name>
<reference evidence="1" key="1">
    <citation type="submission" date="2015-05" db="UniProtKB">
        <authorList>
            <consortium name="EnsemblMetazoa"/>
        </authorList>
    </citation>
    <scope>IDENTIFICATION</scope>
</reference>
<dbReference type="Proteomes" id="UP000015103">
    <property type="component" value="Unassembled WGS sequence"/>
</dbReference>
<proteinExistence type="predicted"/>
<sequence length="168" mass="19651">MADRRIKKHAVGVLCACLVIRGFESRHLILQVQIDYSAWDFLPSIRLLSYTWLNTGGSAMGQVAFDTQEFVEKLESSGLNREQAKAITLVVRQSHEVADLATKRDLEDVRKDLTVQIADVRKDMDTRFEKNEAQMQARFEQLDKRLDFAEKRFDRLEIKFDRLQWFLL</sequence>
<protein>
    <submittedName>
        <fullName evidence="1">DUF1640 domain-containing protein</fullName>
    </submittedName>
</protein>
<dbReference type="AlphaFoldDB" id="T1I921"/>
<accession>T1I921</accession>
<evidence type="ECO:0000313" key="1">
    <source>
        <dbReference type="EnsemblMetazoa" id="RPRC012793-PA"/>
    </source>
</evidence>
<dbReference type="EMBL" id="ACPB03037400">
    <property type="status" value="NOT_ANNOTATED_CDS"/>
    <property type="molecule type" value="Genomic_DNA"/>
</dbReference>
<dbReference type="EnsemblMetazoa" id="RPRC012793-RA">
    <property type="protein sequence ID" value="RPRC012793-PA"/>
    <property type="gene ID" value="RPRC012793"/>
</dbReference>
<organism evidence="1 2">
    <name type="scientific">Rhodnius prolixus</name>
    <name type="common">Triatomid bug</name>
    <dbReference type="NCBI Taxonomy" id="13249"/>
    <lineage>
        <taxon>Eukaryota</taxon>
        <taxon>Metazoa</taxon>
        <taxon>Ecdysozoa</taxon>
        <taxon>Arthropoda</taxon>
        <taxon>Hexapoda</taxon>
        <taxon>Insecta</taxon>
        <taxon>Pterygota</taxon>
        <taxon>Neoptera</taxon>
        <taxon>Paraneoptera</taxon>
        <taxon>Hemiptera</taxon>
        <taxon>Heteroptera</taxon>
        <taxon>Panheteroptera</taxon>
        <taxon>Cimicomorpha</taxon>
        <taxon>Reduviidae</taxon>
        <taxon>Triatominae</taxon>
        <taxon>Rhodnius</taxon>
    </lineage>
</organism>
<keyword evidence="2" id="KW-1185">Reference proteome</keyword>
<dbReference type="InParanoid" id="T1I921"/>